<dbReference type="PANTHER" id="PTHR25462">
    <property type="entry name" value="BONUS, ISOFORM C-RELATED"/>
    <property type="match status" value="1"/>
</dbReference>
<evidence type="ECO:0000313" key="10">
    <source>
        <dbReference type="Proteomes" id="UP000828390"/>
    </source>
</evidence>
<evidence type="ECO:0000259" key="8">
    <source>
        <dbReference type="PROSITE" id="PS50119"/>
    </source>
</evidence>
<dbReference type="InterPro" id="IPR047153">
    <property type="entry name" value="TRIM45/56/19-like"/>
</dbReference>
<keyword evidence="3" id="KW-0862">Zinc</keyword>
<dbReference type="PROSITE" id="PS50089">
    <property type="entry name" value="ZF_RING_2"/>
    <property type="match status" value="1"/>
</dbReference>
<keyword evidence="6" id="KW-0812">Transmembrane</keyword>
<evidence type="ECO:0000256" key="4">
    <source>
        <dbReference type="PROSITE-ProRule" id="PRU00024"/>
    </source>
</evidence>
<feature type="transmembrane region" description="Helical" evidence="6">
    <location>
        <begin position="425"/>
        <end position="443"/>
    </location>
</feature>
<dbReference type="InterPro" id="IPR013083">
    <property type="entry name" value="Znf_RING/FYVE/PHD"/>
</dbReference>
<feature type="domain" description="B box-type" evidence="8">
    <location>
        <begin position="158"/>
        <end position="199"/>
    </location>
</feature>
<reference evidence="9" key="2">
    <citation type="submission" date="2020-11" db="EMBL/GenBank/DDBJ databases">
        <authorList>
            <person name="McCartney M.A."/>
            <person name="Auch B."/>
            <person name="Kono T."/>
            <person name="Mallez S."/>
            <person name="Becker A."/>
            <person name="Gohl D.M."/>
            <person name="Silverstein K.A.T."/>
            <person name="Koren S."/>
            <person name="Bechman K.B."/>
            <person name="Herman A."/>
            <person name="Abrahante J.E."/>
            <person name="Garbe J."/>
        </authorList>
    </citation>
    <scope>NUCLEOTIDE SEQUENCE</scope>
    <source>
        <strain evidence="9">Duluth1</strain>
        <tissue evidence="9">Whole animal</tissue>
    </source>
</reference>
<dbReference type="InterPro" id="IPR018957">
    <property type="entry name" value="Znf_C3HC4_RING-type"/>
</dbReference>
<dbReference type="GO" id="GO:0008270">
    <property type="term" value="F:zinc ion binding"/>
    <property type="evidence" value="ECO:0007669"/>
    <property type="project" value="UniProtKB-KW"/>
</dbReference>
<dbReference type="SUPFAM" id="SSF57850">
    <property type="entry name" value="RING/U-box"/>
    <property type="match status" value="1"/>
</dbReference>
<feature type="coiled-coil region" evidence="5">
    <location>
        <begin position="254"/>
        <end position="281"/>
    </location>
</feature>
<organism evidence="9 10">
    <name type="scientific">Dreissena polymorpha</name>
    <name type="common">Zebra mussel</name>
    <name type="synonym">Mytilus polymorpha</name>
    <dbReference type="NCBI Taxonomy" id="45954"/>
    <lineage>
        <taxon>Eukaryota</taxon>
        <taxon>Metazoa</taxon>
        <taxon>Spiralia</taxon>
        <taxon>Lophotrochozoa</taxon>
        <taxon>Mollusca</taxon>
        <taxon>Bivalvia</taxon>
        <taxon>Autobranchia</taxon>
        <taxon>Heteroconchia</taxon>
        <taxon>Euheterodonta</taxon>
        <taxon>Imparidentia</taxon>
        <taxon>Neoheterodontei</taxon>
        <taxon>Myida</taxon>
        <taxon>Dreissenoidea</taxon>
        <taxon>Dreissenidae</taxon>
        <taxon>Dreissena</taxon>
    </lineage>
</organism>
<evidence type="ECO:0000256" key="5">
    <source>
        <dbReference type="SAM" id="Coils"/>
    </source>
</evidence>
<dbReference type="InterPro" id="IPR017907">
    <property type="entry name" value="Znf_RING_CS"/>
</dbReference>
<sequence length="448" mass="51632">MYSEEVSIQGHEKIERLRDRMLQCPICMDEYKDPRILPCHHTVCFNCLTDFINATSPACRVFRCPQCRADVCVTRGGVKDFPPNFYINCIQDEIGSRPYIGTCNICERDWLVSQYRCIDCDFDICRYCVHEHKLFTHAVGRQPNIMKIETGNLGVNGTSEKNCSEHKEEALQMYCLTCDIPICVSCICEKHRKHDTMTLAKKLQLARKHLQFDLDKLQIDVHNTKATLTRLHEIEKDSDKAAQEAIVNIEAYTKVIIEKIAKAAEEKVAKVKAERGKYLKEVHDYEKDLATHLEHLNRGTKFLGDLQEEDMCLELLTCIHKYKDVLVTSEKTIVDRSVHRNLFRFLPGKVFNRFGCLWVGKSNLIHEEDVEIILKKENNKQSVMSKLFKKISVFRICCVLTVLSLFVGMYQFVESAAKNGGNLELYLCLGLYAYMCIAGFLALQKSHY</sequence>
<evidence type="ECO:0000256" key="1">
    <source>
        <dbReference type="ARBA" id="ARBA00022723"/>
    </source>
</evidence>
<feature type="domain" description="RING-type" evidence="7">
    <location>
        <begin position="24"/>
        <end position="68"/>
    </location>
</feature>
<dbReference type="InterPro" id="IPR000315">
    <property type="entry name" value="Znf_B-box"/>
</dbReference>
<keyword evidence="6" id="KW-1133">Transmembrane helix</keyword>
<keyword evidence="6" id="KW-0472">Membrane</keyword>
<accession>A0A9D4C0S4</accession>
<evidence type="ECO:0000256" key="2">
    <source>
        <dbReference type="ARBA" id="ARBA00022771"/>
    </source>
</evidence>
<evidence type="ECO:0000259" key="7">
    <source>
        <dbReference type="PROSITE" id="PS50089"/>
    </source>
</evidence>
<dbReference type="InterPro" id="IPR001841">
    <property type="entry name" value="Znf_RING"/>
</dbReference>
<keyword evidence="1" id="KW-0479">Metal-binding</keyword>
<dbReference type="PANTHER" id="PTHR25462:SF296">
    <property type="entry name" value="MEIOTIC P26, ISOFORM F"/>
    <property type="match status" value="1"/>
</dbReference>
<name>A0A9D4C0S4_DREPO</name>
<dbReference type="SMART" id="SM00184">
    <property type="entry name" value="RING"/>
    <property type="match status" value="2"/>
</dbReference>
<protein>
    <submittedName>
        <fullName evidence="9">Uncharacterized protein</fullName>
    </submittedName>
</protein>
<evidence type="ECO:0000313" key="9">
    <source>
        <dbReference type="EMBL" id="KAH3715193.1"/>
    </source>
</evidence>
<keyword evidence="10" id="KW-1185">Reference proteome</keyword>
<evidence type="ECO:0000256" key="3">
    <source>
        <dbReference type="ARBA" id="ARBA00022833"/>
    </source>
</evidence>
<dbReference type="Gene3D" id="3.30.40.10">
    <property type="entry name" value="Zinc/RING finger domain, C3HC4 (zinc finger)"/>
    <property type="match status" value="1"/>
</dbReference>
<dbReference type="OrthoDB" id="264520at2759"/>
<comment type="caution">
    <text evidence="9">The sequence shown here is derived from an EMBL/GenBank/DDBJ whole genome shotgun (WGS) entry which is preliminary data.</text>
</comment>
<dbReference type="Pfam" id="PF00097">
    <property type="entry name" value="zf-C3HC4"/>
    <property type="match status" value="1"/>
</dbReference>
<dbReference type="Gene3D" id="3.30.160.60">
    <property type="entry name" value="Classic Zinc Finger"/>
    <property type="match status" value="1"/>
</dbReference>
<dbReference type="Pfam" id="PF00643">
    <property type="entry name" value="zf-B_box"/>
    <property type="match status" value="1"/>
</dbReference>
<dbReference type="SUPFAM" id="SSF57845">
    <property type="entry name" value="B-box zinc-binding domain"/>
    <property type="match status" value="1"/>
</dbReference>
<evidence type="ECO:0000256" key="6">
    <source>
        <dbReference type="SAM" id="Phobius"/>
    </source>
</evidence>
<dbReference type="AlphaFoldDB" id="A0A9D4C0S4"/>
<proteinExistence type="predicted"/>
<dbReference type="PROSITE" id="PS00518">
    <property type="entry name" value="ZF_RING_1"/>
    <property type="match status" value="1"/>
</dbReference>
<gene>
    <name evidence="9" type="ORF">DPMN_057899</name>
</gene>
<dbReference type="EMBL" id="JAIWYP010000013">
    <property type="protein sequence ID" value="KAH3715193.1"/>
    <property type="molecule type" value="Genomic_DNA"/>
</dbReference>
<dbReference type="Proteomes" id="UP000828390">
    <property type="component" value="Unassembled WGS sequence"/>
</dbReference>
<feature type="transmembrane region" description="Helical" evidence="6">
    <location>
        <begin position="393"/>
        <end position="413"/>
    </location>
</feature>
<keyword evidence="2 4" id="KW-0863">Zinc-finger</keyword>
<dbReference type="PROSITE" id="PS50119">
    <property type="entry name" value="ZF_BBOX"/>
    <property type="match status" value="1"/>
</dbReference>
<dbReference type="SMART" id="SM00336">
    <property type="entry name" value="BBOX"/>
    <property type="match status" value="1"/>
</dbReference>
<keyword evidence="5" id="KW-0175">Coiled coil</keyword>
<reference evidence="9" key="1">
    <citation type="journal article" date="2019" name="bioRxiv">
        <title>The Genome of the Zebra Mussel, Dreissena polymorpha: A Resource for Invasive Species Research.</title>
        <authorList>
            <person name="McCartney M.A."/>
            <person name="Auch B."/>
            <person name="Kono T."/>
            <person name="Mallez S."/>
            <person name="Zhang Y."/>
            <person name="Obille A."/>
            <person name="Becker A."/>
            <person name="Abrahante J.E."/>
            <person name="Garbe J."/>
            <person name="Badalamenti J.P."/>
            <person name="Herman A."/>
            <person name="Mangelson H."/>
            <person name="Liachko I."/>
            <person name="Sullivan S."/>
            <person name="Sone E.D."/>
            <person name="Koren S."/>
            <person name="Silverstein K.A.T."/>
            <person name="Beckman K.B."/>
            <person name="Gohl D.M."/>
        </authorList>
    </citation>
    <scope>NUCLEOTIDE SEQUENCE</scope>
    <source>
        <strain evidence="9">Duluth1</strain>
        <tissue evidence="9">Whole animal</tissue>
    </source>
</reference>